<dbReference type="EMBL" id="CP137306">
    <property type="protein sequence ID" value="WQF78575.1"/>
    <property type="molecule type" value="Genomic_DNA"/>
</dbReference>
<reference evidence="5" key="1">
    <citation type="journal article" date="2023" name="bioRxiv">
        <title>Complete genome of the Medicago anthracnose fungus, Colletotrichum destructivum, reveals a mini-chromosome-like region within a core chromosome.</title>
        <authorList>
            <person name="Lapalu N."/>
            <person name="Simon A."/>
            <person name="Lu A."/>
            <person name="Plaumann P.-L."/>
            <person name="Amselem J."/>
            <person name="Pigne S."/>
            <person name="Auger A."/>
            <person name="Koch C."/>
            <person name="Dallery J.-F."/>
            <person name="O'Connell R.J."/>
        </authorList>
    </citation>
    <scope>NUCLEOTIDE SEQUENCE [LARGE SCALE GENOMIC DNA]</scope>
    <source>
        <strain evidence="5">CBS 520.97</strain>
    </source>
</reference>
<accession>A0AAX4I5P6</accession>
<comment type="similarity">
    <text evidence="2">Belongs to the NAD(P)-dependent epimerase/dehydratase family. Dihydroflavonol-4-reductase subfamily.</text>
</comment>
<keyword evidence="1" id="KW-0560">Oxidoreductase</keyword>
<dbReference type="InterPro" id="IPR050425">
    <property type="entry name" value="NAD(P)_dehydrat-like"/>
</dbReference>
<dbReference type="GeneID" id="87940092"/>
<evidence type="ECO:0000256" key="1">
    <source>
        <dbReference type="ARBA" id="ARBA00023002"/>
    </source>
</evidence>
<evidence type="ECO:0000259" key="3">
    <source>
        <dbReference type="Pfam" id="PF01370"/>
    </source>
</evidence>
<organism evidence="4 5">
    <name type="scientific">Colletotrichum destructivum</name>
    <dbReference type="NCBI Taxonomy" id="34406"/>
    <lineage>
        <taxon>Eukaryota</taxon>
        <taxon>Fungi</taxon>
        <taxon>Dikarya</taxon>
        <taxon>Ascomycota</taxon>
        <taxon>Pezizomycotina</taxon>
        <taxon>Sordariomycetes</taxon>
        <taxon>Hypocreomycetidae</taxon>
        <taxon>Glomerellales</taxon>
        <taxon>Glomerellaceae</taxon>
        <taxon>Colletotrichum</taxon>
        <taxon>Colletotrichum destructivum species complex</taxon>
    </lineage>
</organism>
<dbReference type="PANTHER" id="PTHR10366:SF562">
    <property type="entry name" value="ALDEHYDE REDUCTASE II (AFU_ORTHOLOGUE AFUA_1G11360)"/>
    <property type="match status" value="1"/>
</dbReference>
<dbReference type="Proteomes" id="UP001322277">
    <property type="component" value="Chromosome 2"/>
</dbReference>
<protein>
    <submittedName>
        <fullName evidence="4">NAD-dependent epimerase/dehydratase, NAD(P)-binding domain superfamily</fullName>
    </submittedName>
</protein>
<name>A0AAX4I5P6_9PEZI</name>
<keyword evidence="5" id="KW-1185">Reference proteome</keyword>
<dbReference type="InterPro" id="IPR036291">
    <property type="entry name" value="NAD(P)-bd_dom_sf"/>
</dbReference>
<dbReference type="KEGG" id="cdet:87940092"/>
<dbReference type="InterPro" id="IPR001509">
    <property type="entry name" value="Epimerase_deHydtase"/>
</dbReference>
<dbReference type="Gene3D" id="3.40.50.720">
    <property type="entry name" value="NAD(P)-binding Rossmann-like Domain"/>
    <property type="match status" value="1"/>
</dbReference>
<dbReference type="GO" id="GO:0016616">
    <property type="term" value="F:oxidoreductase activity, acting on the CH-OH group of donors, NAD or NADP as acceptor"/>
    <property type="evidence" value="ECO:0007669"/>
    <property type="project" value="TreeGrafter"/>
</dbReference>
<proteinExistence type="inferred from homology"/>
<dbReference type="Pfam" id="PF01370">
    <property type="entry name" value="Epimerase"/>
    <property type="match status" value="1"/>
</dbReference>
<dbReference type="SUPFAM" id="SSF51735">
    <property type="entry name" value="NAD(P)-binding Rossmann-fold domains"/>
    <property type="match status" value="1"/>
</dbReference>
<evidence type="ECO:0000256" key="2">
    <source>
        <dbReference type="ARBA" id="ARBA00023445"/>
    </source>
</evidence>
<sequence length="405" mass="44457">MTPERKYAIPKGSTVLVTGANGFIGSHVCNELLQLGFNVRGTVRDVDQCAWLPKTLESRKPKGEFMLASLPDMEKNGAFDSLVEGELSIHRTHSSSLVLQAPGVSAVVHVASPVSFSPNPESVIPSSIAVALNALKAANKSSSVKRFVFTSSSVAAALPKPNKGGIEVTADSWNTHSVEIAWREAPYHPQRAWHVYAASKVEAETAVWRFHYENIRRRYDLVVNTGQPVQPRCRVIRPVANDSAVLPGTNFGQPLDVVNQGHPSTSSFVESLWNGTHFDRLASIPPRMLFVSLHLDSLTRNPEYFVDVQDNARLHVAAAVLPNVQNERIFAWAEPFNFDTILDILRTQFPGKGFADNFHNYEELSTAVEPQSRAAELLGQMGRDGFVPLKQSVLLNVGDSNVFGP</sequence>
<dbReference type="AlphaFoldDB" id="A0AAX4I5P6"/>
<evidence type="ECO:0000313" key="4">
    <source>
        <dbReference type="EMBL" id="WQF78575.1"/>
    </source>
</evidence>
<dbReference type="RefSeq" id="XP_062775799.1">
    <property type="nucleotide sequence ID" value="XM_062919748.1"/>
</dbReference>
<evidence type="ECO:0000313" key="5">
    <source>
        <dbReference type="Proteomes" id="UP001322277"/>
    </source>
</evidence>
<gene>
    <name evidence="4" type="ORF">CDEST_03589</name>
</gene>
<feature type="domain" description="NAD-dependent epimerase/dehydratase" evidence="3">
    <location>
        <begin position="15"/>
        <end position="211"/>
    </location>
</feature>
<dbReference type="PANTHER" id="PTHR10366">
    <property type="entry name" value="NAD DEPENDENT EPIMERASE/DEHYDRATASE"/>
    <property type="match status" value="1"/>
</dbReference>